<dbReference type="Proteomes" id="UP000029672">
    <property type="component" value="Chromosome"/>
</dbReference>
<proteinExistence type="predicted"/>
<keyword evidence="2" id="KW-1185">Reference proteome</keyword>
<dbReference type="EMBL" id="CP009574">
    <property type="protein sequence ID" value="AIT09359.1"/>
    <property type="molecule type" value="Genomic_DNA"/>
</dbReference>
<name>A0A097EP69_9GAMM</name>
<dbReference type="KEGG" id="frf:LO80_04835"/>
<protein>
    <submittedName>
        <fullName evidence="1">Uncharacterized protein</fullName>
    </submittedName>
</protein>
<dbReference type="RefSeq" id="WP_040009066.1">
    <property type="nucleotide sequence ID" value="NZ_CP009574.1"/>
</dbReference>
<evidence type="ECO:0000313" key="2">
    <source>
        <dbReference type="Proteomes" id="UP000029672"/>
    </source>
</evidence>
<accession>A0A097EP69</accession>
<dbReference type="OrthoDB" id="5605822at2"/>
<reference evidence="1 2" key="1">
    <citation type="submission" date="2014-10" db="EMBL/GenBank/DDBJ databases">
        <title>Whole genome sequence of Francisella endociliophora strain FSC1006, isolated from a laboratory culture of the marine ciliate Euplotes raikovi.</title>
        <authorList>
            <person name="Granberg M."/>
            <person name="Backman S."/>
            <person name="Lundmark E."/>
            <person name="Nilsson E."/>
            <person name="Karlsson E."/>
            <person name="Thelaus J."/>
            <person name="Ohrman C."/>
            <person name="Larkeryd A."/>
            <person name="Stenberg P."/>
        </authorList>
    </citation>
    <scope>NUCLEOTIDE SEQUENCE [LARGE SCALE GENOMIC DNA]</scope>
    <source>
        <strain evidence="1 2">FSC1006</strain>
    </source>
</reference>
<dbReference type="AlphaFoldDB" id="A0A097EP69"/>
<dbReference type="STRING" id="1547445.LO80_04835"/>
<evidence type="ECO:0000313" key="1">
    <source>
        <dbReference type="EMBL" id="AIT09359.1"/>
    </source>
</evidence>
<dbReference type="HOGENOM" id="CLU_046402_0_0_6"/>
<dbReference type="eggNOG" id="ENOG5033Y0J">
    <property type="taxonomic scope" value="Bacteria"/>
</dbReference>
<sequence length="434" mass="50295">MSKESWELLSWQDAVPHISEVNNDLAETIKNISPPDDCGFVKVRYEYSQLILENGKVHIPYGDKLYPLGSKELPNYVNDELGYTDIPMGLPLNKLLELYLRQGQYDIPFSIYNPGNIFSLWSGLQFGVSAPHKRFKKGWSIAAGNRSLYLLSKISDTRSYNRLKKEFSLDSKKPENLLEQRDVFEKISKYQYRDRWYVDVLFFSKGWFSEKNEKALESFKLFLYRQGWASTTFLRDSISFKFDVSSILAEQNSKPNPYIIDTIDHLYAIGYGYHPGFSAADSQAAPLDFFNEVLLEIYGLENVPIFFGAQYFDINGEVPSYYSLYLPTLVDFSPRSRKASKVVDLVELHNTIKQISSYCDLKKGEYEAVDYWSKMTQYSFFHTHQLDKYSMLQPTSEMPNYDSKLRSCLSKYPYLSFGESSSFLRGCVRIDPKS</sequence>
<gene>
    <name evidence="1" type="ORF">LO80_04835</name>
</gene>
<organism evidence="1 2">
    <name type="scientific">Candidatus Francisella endociliophora</name>
    <dbReference type="NCBI Taxonomy" id="653937"/>
    <lineage>
        <taxon>Bacteria</taxon>
        <taxon>Pseudomonadati</taxon>
        <taxon>Pseudomonadota</taxon>
        <taxon>Gammaproteobacteria</taxon>
        <taxon>Thiotrichales</taxon>
        <taxon>Francisellaceae</taxon>
        <taxon>Francisella</taxon>
    </lineage>
</organism>